<evidence type="ECO:0000256" key="2">
    <source>
        <dbReference type="ARBA" id="ARBA00006824"/>
    </source>
</evidence>
<comment type="similarity">
    <text evidence="2 6">Belongs to the peroxisomal membrane protein PXMP2/4 family.</text>
</comment>
<dbReference type="HOGENOM" id="CLU_1334041_0_0_1"/>
<name>A0A0D3JFY1_EMIH1</name>
<dbReference type="KEGG" id="ehx:EMIHUDRAFT_200799"/>
<dbReference type="PANTHER" id="PTHR11266">
    <property type="entry name" value="PEROXISOMAL MEMBRANE PROTEIN 2, PXMP2 MPV17"/>
    <property type="match status" value="1"/>
</dbReference>
<dbReference type="EnsemblProtists" id="EOD38247">
    <property type="protein sequence ID" value="EOD38247"/>
    <property type="gene ID" value="EMIHUDRAFT_200799"/>
</dbReference>
<dbReference type="GO" id="GO:0016020">
    <property type="term" value="C:membrane"/>
    <property type="evidence" value="ECO:0007669"/>
    <property type="project" value="UniProtKB-SubCell"/>
</dbReference>
<reference evidence="7" key="2">
    <citation type="submission" date="2024-10" db="UniProtKB">
        <authorList>
            <consortium name="EnsemblProtists"/>
        </authorList>
    </citation>
    <scope>IDENTIFICATION</scope>
</reference>
<evidence type="ECO:0000313" key="8">
    <source>
        <dbReference type="Proteomes" id="UP000013827"/>
    </source>
</evidence>
<dbReference type="RefSeq" id="XP_005774845.1">
    <property type="nucleotide sequence ID" value="XM_005774788.1"/>
</dbReference>
<dbReference type="PaxDb" id="2903-EOD22416"/>
<evidence type="ECO:0000256" key="4">
    <source>
        <dbReference type="ARBA" id="ARBA00022989"/>
    </source>
</evidence>
<dbReference type="STRING" id="2903.R1EHG6"/>
<keyword evidence="8" id="KW-1185">Reference proteome</keyword>
<evidence type="ECO:0000256" key="1">
    <source>
        <dbReference type="ARBA" id="ARBA00004141"/>
    </source>
</evidence>
<accession>A0A0D3JFY1</accession>
<dbReference type="RefSeq" id="XP_005790676.1">
    <property type="nucleotide sequence ID" value="XM_005790619.1"/>
</dbReference>
<proteinExistence type="inferred from homology"/>
<dbReference type="InterPro" id="IPR007248">
    <property type="entry name" value="Mpv17_PMP22"/>
</dbReference>
<evidence type="ECO:0000256" key="3">
    <source>
        <dbReference type="ARBA" id="ARBA00022692"/>
    </source>
</evidence>
<evidence type="ECO:0000256" key="6">
    <source>
        <dbReference type="RuleBase" id="RU363053"/>
    </source>
</evidence>
<dbReference type="GeneID" id="17283517"/>
<comment type="subcellular location">
    <subcellularLocation>
        <location evidence="1">Membrane</location>
        <topology evidence="1">Multi-pass membrane protein</topology>
    </subcellularLocation>
</comment>
<dbReference type="Proteomes" id="UP000013827">
    <property type="component" value="Unassembled WGS sequence"/>
</dbReference>
<dbReference type="GO" id="GO:0005737">
    <property type="term" value="C:cytoplasm"/>
    <property type="evidence" value="ECO:0007669"/>
    <property type="project" value="TreeGrafter"/>
</dbReference>
<dbReference type="KEGG" id="ehx:EMIHUDRAFT_240360"/>
<keyword evidence="4" id="KW-1133">Transmembrane helix</keyword>
<dbReference type="GeneID" id="17267979"/>
<dbReference type="PANTHER" id="PTHR11266:SF17">
    <property type="entry name" value="PROTEIN MPV17"/>
    <property type="match status" value="1"/>
</dbReference>
<keyword evidence="5" id="KW-0472">Membrane</keyword>
<evidence type="ECO:0000313" key="7">
    <source>
        <dbReference type="EnsemblProtists" id="EOD22416"/>
    </source>
</evidence>
<keyword evidence="3" id="KW-0812">Transmembrane</keyword>
<reference evidence="8" key="1">
    <citation type="journal article" date="2013" name="Nature">
        <title>Pan genome of the phytoplankton Emiliania underpins its global distribution.</title>
        <authorList>
            <person name="Read B.A."/>
            <person name="Kegel J."/>
            <person name="Klute M.J."/>
            <person name="Kuo A."/>
            <person name="Lefebvre S.C."/>
            <person name="Maumus F."/>
            <person name="Mayer C."/>
            <person name="Miller J."/>
            <person name="Monier A."/>
            <person name="Salamov A."/>
            <person name="Young J."/>
            <person name="Aguilar M."/>
            <person name="Claverie J.M."/>
            <person name="Frickenhaus S."/>
            <person name="Gonzalez K."/>
            <person name="Herman E.K."/>
            <person name="Lin Y.C."/>
            <person name="Napier J."/>
            <person name="Ogata H."/>
            <person name="Sarno A.F."/>
            <person name="Shmutz J."/>
            <person name="Schroeder D."/>
            <person name="de Vargas C."/>
            <person name="Verret F."/>
            <person name="von Dassow P."/>
            <person name="Valentin K."/>
            <person name="Van de Peer Y."/>
            <person name="Wheeler G."/>
            <person name="Dacks J.B."/>
            <person name="Delwiche C.F."/>
            <person name="Dyhrman S.T."/>
            <person name="Glockner G."/>
            <person name="John U."/>
            <person name="Richards T."/>
            <person name="Worden A.Z."/>
            <person name="Zhang X."/>
            <person name="Grigoriev I.V."/>
            <person name="Allen A.E."/>
            <person name="Bidle K."/>
            <person name="Borodovsky M."/>
            <person name="Bowler C."/>
            <person name="Brownlee C."/>
            <person name="Cock J.M."/>
            <person name="Elias M."/>
            <person name="Gladyshev V.N."/>
            <person name="Groth M."/>
            <person name="Guda C."/>
            <person name="Hadaegh A."/>
            <person name="Iglesias-Rodriguez M.D."/>
            <person name="Jenkins J."/>
            <person name="Jones B.M."/>
            <person name="Lawson T."/>
            <person name="Leese F."/>
            <person name="Lindquist E."/>
            <person name="Lobanov A."/>
            <person name="Lomsadze A."/>
            <person name="Malik S.B."/>
            <person name="Marsh M.E."/>
            <person name="Mackinder L."/>
            <person name="Mock T."/>
            <person name="Mueller-Roeber B."/>
            <person name="Pagarete A."/>
            <person name="Parker M."/>
            <person name="Probert I."/>
            <person name="Quesneville H."/>
            <person name="Raines C."/>
            <person name="Rensing S.A."/>
            <person name="Riano-Pachon D.M."/>
            <person name="Richier S."/>
            <person name="Rokitta S."/>
            <person name="Shiraiwa Y."/>
            <person name="Soanes D.M."/>
            <person name="van der Giezen M."/>
            <person name="Wahlund T.M."/>
            <person name="Williams B."/>
            <person name="Wilson W."/>
            <person name="Wolfe G."/>
            <person name="Wurch L.L."/>
        </authorList>
    </citation>
    <scope>NUCLEOTIDE SEQUENCE</scope>
</reference>
<protein>
    <submittedName>
        <fullName evidence="7">Uncharacterized protein</fullName>
    </submittedName>
</protein>
<dbReference type="Pfam" id="PF04117">
    <property type="entry name" value="Mpv17_PMP22"/>
    <property type="match status" value="1"/>
</dbReference>
<organism evidence="7 8">
    <name type="scientific">Emiliania huxleyi (strain CCMP1516)</name>
    <dbReference type="NCBI Taxonomy" id="280463"/>
    <lineage>
        <taxon>Eukaryota</taxon>
        <taxon>Haptista</taxon>
        <taxon>Haptophyta</taxon>
        <taxon>Prymnesiophyceae</taxon>
        <taxon>Isochrysidales</taxon>
        <taxon>Noelaerhabdaceae</taxon>
        <taxon>Emiliania</taxon>
    </lineage>
</organism>
<sequence>MAVLLRGSLRAFSAWGERNPSALNVMAATTLGGAGDVGAQLIEGADGLGALDAKRTACVCAWYAPAALFFWTPFMGGVERTFGTSGAKSVAAKVLCYNLAISTVDITGFHLVSLTPQVGAEKAVQTLREGYADAVAAGCSLWVPAMTLIFWRVPAHLRLSTSYALDVCWASTMSFLSNRRKNLVEAAPPPAPAWSGKLGVRKSVID</sequence>
<evidence type="ECO:0000256" key="5">
    <source>
        <dbReference type="ARBA" id="ARBA00023136"/>
    </source>
</evidence>
<dbReference type="AlphaFoldDB" id="A0A0D3JFY1"/>
<dbReference type="EnsemblProtists" id="EOD22416">
    <property type="protein sequence ID" value="EOD22416"/>
    <property type="gene ID" value="EMIHUDRAFT_240360"/>
</dbReference>